<dbReference type="Gene3D" id="3.40.718.10">
    <property type="entry name" value="Isopropylmalate Dehydrogenase"/>
    <property type="match status" value="1"/>
</dbReference>
<dbReference type="GO" id="GO:0005737">
    <property type="term" value="C:cytoplasm"/>
    <property type="evidence" value="ECO:0007669"/>
    <property type="project" value="UniProtKB-SubCell"/>
</dbReference>
<reference evidence="11 12" key="1">
    <citation type="submission" date="2015-04" db="EMBL/GenBank/DDBJ databases">
        <title>Draft Genome Sequence of the Novel Agar-Digesting Marine Bacterium Q1.</title>
        <authorList>
            <person name="Li Y."/>
            <person name="Li D."/>
            <person name="Chen G."/>
            <person name="Du Z."/>
        </authorList>
    </citation>
    <scope>NUCLEOTIDE SEQUENCE [LARGE SCALE GENOMIC DNA]</scope>
    <source>
        <strain evidence="11 12">Q1</strain>
    </source>
</reference>
<dbReference type="OrthoDB" id="9806408at2"/>
<evidence type="ECO:0000313" key="11">
    <source>
        <dbReference type="EMBL" id="KMT64769.1"/>
    </source>
</evidence>
<proteinExistence type="inferred from homology"/>
<keyword evidence="4 10" id="KW-0808">Transferase</keyword>
<keyword evidence="6 10" id="KW-0594">Phospholipid biosynthesis</keyword>
<keyword evidence="7 10" id="KW-1208">Phospholipid metabolism</keyword>
<dbReference type="HAMAP" id="MF_00019">
    <property type="entry name" value="PlsX"/>
    <property type="match status" value="1"/>
</dbReference>
<gene>
    <name evidence="10" type="primary">plsX</name>
    <name evidence="11" type="ORF">XM47_12985</name>
</gene>
<evidence type="ECO:0000256" key="4">
    <source>
        <dbReference type="ARBA" id="ARBA00022679"/>
    </source>
</evidence>
<dbReference type="GO" id="GO:0006633">
    <property type="term" value="P:fatty acid biosynthetic process"/>
    <property type="evidence" value="ECO:0007669"/>
    <property type="project" value="UniProtKB-UniRule"/>
</dbReference>
<keyword evidence="11" id="KW-0012">Acyltransferase</keyword>
<evidence type="ECO:0000256" key="8">
    <source>
        <dbReference type="ARBA" id="ARBA00024069"/>
    </source>
</evidence>
<evidence type="ECO:0000256" key="2">
    <source>
        <dbReference type="ARBA" id="ARBA00022490"/>
    </source>
</evidence>
<dbReference type="SUPFAM" id="SSF53659">
    <property type="entry name" value="Isocitrate/Isopropylmalate dehydrogenase-like"/>
    <property type="match status" value="1"/>
</dbReference>
<comment type="caution">
    <text evidence="11">The sequence shown here is derived from an EMBL/GenBank/DDBJ whole genome shotgun (WGS) entry which is preliminary data.</text>
</comment>
<dbReference type="PATRIC" id="fig|1513271.3.peg.2664"/>
<dbReference type="EMBL" id="LAZL01000021">
    <property type="protein sequence ID" value="KMT64769.1"/>
    <property type="molecule type" value="Genomic_DNA"/>
</dbReference>
<dbReference type="GO" id="GO:0008654">
    <property type="term" value="P:phospholipid biosynthetic process"/>
    <property type="evidence" value="ECO:0007669"/>
    <property type="project" value="UniProtKB-KW"/>
</dbReference>
<comment type="function">
    <text evidence="10">Catalyzes the reversible formation of acyl-phosphate (acyl-PO(4)) from acyl-[acyl-carrier-protein] (acyl-ACP). This enzyme utilizes acyl-ACP as fatty acyl donor, but not acyl-CoA.</text>
</comment>
<comment type="subcellular location">
    <subcellularLocation>
        <location evidence="10">Cytoplasm</location>
    </subcellularLocation>
    <text evidence="10">Associated with the membrane possibly through PlsY.</text>
</comment>
<dbReference type="AlphaFoldDB" id="A0A0J8GTX5"/>
<keyword evidence="3 10" id="KW-0444">Lipid biosynthesis</keyword>
<dbReference type="PIRSF" id="PIRSF002465">
    <property type="entry name" value="Phsphlp_syn_PlsX"/>
    <property type="match status" value="1"/>
</dbReference>
<evidence type="ECO:0000256" key="9">
    <source>
        <dbReference type="ARBA" id="ARBA00046608"/>
    </source>
</evidence>
<accession>A0A0J8GTX5</accession>
<evidence type="ECO:0000256" key="6">
    <source>
        <dbReference type="ARBA" id="ARBA00023209"/>
    </source>
</evidence>
<dbReference type="GO" id="GO:0043811">
    <property type="term" value="F:phosphate:acyl-[acyl carrier protein] acyltransferase activity"/>
    <property type="evidence" value="ECO:0007669"/>
    <property type="project" value="UniProtKB-UniRule"/>
</dbReference>
<evidence type="ECO:0000256" key="5">
    <source>
        <dbReference type="ARBA" id="ARBA00023098"/>
    </source>
</evidence>
<dbReference type="PANTHER" id="PTHR30100:SF1">
    <property type="entry name" value="PHOSPHATE ACYLTRANSFERASE"/>
    <property type="match status" value="1"/>
</dbReference>
<dbReference type="PANTHER" id="PTHR30100">
    <property type="entry name" value="FATTY ACID/PHOSPHOLIPID SYNTHESIS PROTEIN PLSX"/>
    <property type="match status" value="1"/>
</dbReference>
<dbReference type="Pfam" id="PF02504">
    <property type="entry name" value="FA_synthesis"/>
    <property type="match status" value="1"/>
</dbReference>
<dbReference type="InterPro" id="IPR003664">
    <property type="entry name" value="FA_synthesis"/>
</dbReference>
<evidence type="ECO:0000256" key="10">
    <source>
        <dbReference type="HAMAP-Rule" id="MF_00019"/>
    </source>
</evidence>
<evidence type="ECO:0000256" key="1">
    <source>
        <dbReference type="ARBA" id="ARBA00001232"/>
    </source>
</evidence>
<dbReference type="NCBIfam" id="TIGR00182">
    <property type="entry name" value="plsX"/>
    <property type="match status" value="1"/>
</dbReference>
<dbReference type="STRING" id="1513271.XM47_12985"/>
<comment type="pathway">
    <text evidence="10">Lipid metabolism; phospholipid metabolism.</text>
</comment>
<comment type="similarity">
    <text evidence="10">Belongs to the PlsX family.</text>
</comment>
<keyword evidence="5 10" id="KW-0443">Lipid metabolism</keyword>
<organism evidence="11 12">
    <name type="scientific">Catenovulum maritimum</name>
    <dbReference type="NCBI Taxonomy" id="1513271"/>
    <lineage>
        <taxon>Bacteria</taxon>
        <taxon>Pseudomonadati</taxon>
        <taxon>Pseudomonadota</taxon>
        <taxon>Gammaproteobacteria</taxon>
        <taxon>Alteromonadales</taxon>
        <taxon>Alteromonadaceae</taxon>
        <taxon>Catenovulum</taxon>
    </lineage>
</organism>
<keyword evidence="12" id="KW-1185">Reference proteome</keyword>
<protein>
    <recommendedName>
        <fullName evidence="8 10">Phosphate acyltransferase</fullName>
        <ecNumber evidence="8 10">2.3.1.274</ecNumber>
    </recommendedName>
    <alternativeName>
        <fullName evidence="10">Acyl-ACP phosphotransacylase</fullName>
    </alternativeName>
    <alternativeName>
        <fullName evidence="10">Acyl-[acyl-carrier-protein]--phosphate acyltransferase</fullName>
    </alternativeName>
    <alternativeName>
        <fullName evidence="10">Phosphate-acyl-ACP acyltransferase</fullName>
    </alternativeName>
</protein>
<dbReference type="InterPro" id="IPR012281">
    <property type="entry name" value="Phospholipid_synth_PlsX-like"/>
</dbReference>
<evidence type="ECO:0000256" key="7">
    <source>
        <dbReference type="ARBA" id="ARBA00023264"/>
    </source>
</evidence>
<evidence type="ECO:0000256" key="3">
    <source>
        <dbReference type="ARBA" id="ARBA00022516"/>
    </source>
</evidence>
<dbReference type="Proteomes" id="UP000037600">
    <property type="component" value="Unassembled WGS sequence"/>
</dbReference>
<name>A0A0J8GTX5_9ALTE</name>
<comment type="subunit">
    <text evidence="9 10">Homodimer. Probably interacts with PlsY.</text>
</comment>
<keyword evidence="2 10" id="KW-0963">Cytoplasm</keyword>
<evidence type="ECO:0000313" key="12">
    <source>
        <dbReference type="Proteomes" id="UP000037600"/>
    </source>
</evidence>
<sequence>MSDLTIALDAMGGDFGPPITIPASLEMLAENPQLRLIVCGDKYQITPLLKNKPYNLTQRLEVIHCSQVVAMGDKPSAALRTKADSSMRKILDLVKEGTASACVSAGNTGALLTMAFYVLKMLPGIKRPALVTAIPNADGHKTFILDLGANVECDEHILHQFALMGSVVSEKNKLDNPRIGLLNVGEEEIKGSDKVKKAAQLIRQDKSLNYIGYVEGNDIFSGKTDVVVCDGFVGNVALKSCEGLALAVVKSIKTLARENWRSRIFAAIALPMFKKLYKQMNPDHYNGASLLGLRGIVIKSHGNASKDAFKYAIKEAMNEIRHQVPEKIGNRIETALTDRS</sequence>
<dbReference type="UniPathway" id="UPA00085"/>
<comment type="catalytic activity">
    <reaction evidence="1 10">
        <text>a fatty acyl-[ACP] + phosphate = an acyl phosphate + holo-[ACP]</text>
        <dbReference type="Rhea" id="RHEA:42292"/>
        <dbReference type="Rhea" id="RHEA-COMP:9685"/>
        <dbReference type="Rhea" id="RHEA-COMP:14125"/>
        <dbReference type="ChEBI" id="CHEBI:43474"/>
        <dbReference type="ChEBI" id="CHEBI:59918"/>
        <dbReference type="ChEBI" id="CHEBI:64479"/>
        <dbReference type="ChEBI" id="CHEBI:138651"/>
        <dbReference type="EC" id="2.3.1.274"/>
    </reaction>
</comment>
<dbReference type="RefSeq" id="WP_048693253.1">
    <property type="nucleotide sequence ID" value="NZ_KQ130494.1"/>
</dbReference>
<dbReference type="EC" id="2.3.1.274" evidence="8 10"/>